<evidence type="ECO:0000313" key="2">
    <source>
        <dbReference type="Proteomes" id="UP000320948"/>
    </source>
</evidence>
<dbReference type="Proteomes" id="UP000320948">
    <property type="component" value="Unassembled WGS sequence"/>
</dbReference>
<name>A0A6N4R930_BLAVI</name>
<dbReference type="EMBL" id="VAFM01000002">
    <property type="protein sequence ID" value="TKW60674.1"/>
    <property type="molecule type" value="Genomic_DNA"/>
</dbReference>
<accession>A0A6N4R930</accession>
<evidence type="ECO:0000313" key="1">
    <source>
        <dbReference type="EMBL" id="TKW60674.1"/>
    </source>
</evidence>
<reference evidence="1 2" key="1">
    <citation type="journal article" date="2017" name="Nat. Commun.">
        <title>In situ click chemistry generation of cyclooxygenase-2 inhibitors.</title>
        <authorList>
            <person name="Bhardwaj A."/>
            <person name="Kaur J."/>
            <person name="Wuest M."/>
            <person name="Wuest F."/>
        </authorList>
    </citation>
    <scope>NUCLEOTIDE SEQUENCE [LARGE SCALE GENOMIC DNA]</scope>
    <source>
        <strain evidence="1">S2_018_000_R2_106</strain>
    </source>
</reference>
<protein>
    <submittedName>
        <fullName evidence="1">Uncharacterized protein</fullName>
    </submittedName>
</protein>
<comment type="caution">
    <text evidence="1">The sequence shown here is derived from an EMBL/GenBank/DDBJ whole genome shotgun (WGS) entry which is preliminary data.</text>
</comment>
<gene>
    <name evidence="1" type="ORF">DI628_07175</name>
</gene>
<dbReference type="AlphaFoldDB" id="A0A6N4R930"/>
<proteinExistence type="predicted"/>
<organism evidence="1 2">
    <name type="scientific">Blastochloris viridis</name>
    <name type="common">Rhodopseudomonas viridis</name>
    <dbReference type="NCBI Taxonomy" id="1079"/>
    <lineage>
        <taxon>Bacteria</taxon>
        <taxon>Pseudomonadati</taxon>
        <taxon>Pseudomonadota</taxon>
        <taxon>Alphaproteobacteria</taxon>
        <taxon>Hyphomicrobiales</taxon>
        <taxon>Blastochloridaceae</taxon>
        <taxon>Blastochloris</taxon>
    </lineage>
</organism>
<sequence>MSSDAYYISKAFHVITERIARKGATEKLPNWHRAKPILLGQTCLPPDREDLAQVLYNLWEKSLTYYQQADLFLPRPDILHPGSHDNPDMLCITEHQATTYKLRILTEKQHQRPGTWQAFDLYARTPPKQRPRLKQGYGEVPVRLLQTMPNVHMARAITLAVVITANRHLHGIYPRTLIALEREAVC</sequence>